<reference evidence="8" key="1">
    <citation type="journal article" date="2014" name="Int. J. Syst. Evol. Microbiol.">
        <title>Complete genome sequence of Corynebacterium casei LMG S-19264T (=DSM 44701T), isolated from a smear-ripened cheese.</title>
        <authorList>
            <consortium name="US DOE Joint Genome Institute (JGI-PGF)"/>
            <person name="Walter F."/>
            <person name="Albersmeier A."/>
            <person name="Kalinowski J."/>
            <person name="Ruckert C."/>
        </authorList>
    </citation>
    <scope>NUCLEOTIDE SEQUENCE</scope>
    <source>
        <strain evidence="8">CGMCC 1.15388</strain>
    </source>
</reference>
<evidence type="ECO:0000256" key="5">
    <source>
        <dbReference type="ARBA" id="ARBA00022691"/>
    </source>
</evidence>
<accession>A0A917AJP1</accession>
<feature type="region of interest" description="Disordered" evidence="7">
    <location>
        <begin position="1"/>
        <end position="75"/>
    </location>
</feature>
<gene>
    <name evidence="6" type="primary">rsmG</name>
    <name evidence="8" type="ORF">GCM10011401_00700</name>
</gene>
<feature type="binding site" evidence="6">
    <location>
        <position position="211"/>
    </location>
    <ligand>
        <name>S-adenosyl-L-methionine</name>
        <dbReference type="ChEBI" id="CHEBI:59789"/>
    </ligand>
</feature>
<protein>
    <recommendedName>
        <fullName evidence="6">Ribosomal RNA small subunit methyltransferase G</fullName>
        <ecNumber evidence="6">2.1.1.-</ecNumber>
    </recommendedName>
    <alternativeName>
        <fullName evidence="6">16S rRNA 7-methylguanosine methyltransferase</fullName>
        <shortName evidence="6">16S rRNA m7G methyltransferase</shortName>
    </alternativeName>
</protein>
<dbReference type="Pfam" id="PF02527">
    <property type="entry name" value="GidB"/>
    <property type="match status" value="1"/>
</dbReference>
<evidence type="ECO:0000256" key="2">
    <source>
        <dbReference type="ARBA" id="ARBA00022552"/>
    </source>
</evidence>
<feature type="binding site" evidence="6">
    <location>
        <position position="150"/>
    </location>
    <ligand>
        <name>S-adenosyl-L-methionine</name>
        <dbReference type="ChEBI" id="CHEBI:59789"/>
    </ligand>
</feature>
<feature type="compositionally biased region" description="Polar residues" evidence="7">
    <location>
        <begin position="1"/>
        <end position="10"/>
    </location>
</feature>
<evidence type="ECO:0000256" key="7">
    <source>
        <dbReference type="SAM" id="MobiDB-lite"/>
    </source>
</evidence>
<comment type="function">
    <text evidence="6">Specifically methylates the N7 position of a guanine in 16S rRNA.</text>
</comment>
<evidence type="ECO:0000313" key="9">
    <source>
        <dbReference type="Proteomes" id="UP000633136"/>
    </source>
</evidence>
<comment type="caution">
    <text evidence="8">The sequence shown here is derived from an EMBL/GenBank/DDBJ whole genome shotgun (WGS) entry which is preliminary data.</text>
</comment>
<keyword evidence="5 6" id="KW-0949">S-adenosyl-L-methionine</keyword>
<evidence type="ECO:0000313" key="8">
    <source>
        <dbReference type="EMBL" id="GGE57847.1"/>
    </source>
</evidence>
<comment type="caution">
    <text evidence="6">Lacks conserved residue(s) required for the propagation of feature annotation.</text>
</comment>
<dbReference type="GO" id="GO:0005829">
    <property type="term" value="C:cytosol"/>
    <property type="evidence" value="ECO:0007669"/>
    <property type="project" value="TreeGrafter"/>
</dbReference>
<dbReference type="Proteomes" id="UP000633136">
    <property type="component" value="Unassembled WGS sequence"/>
</dbReference>
<dbReference type="CDD" id="cd02440">
    <property type="entry name" value="AdoMet_MTases"/>
    <property type="match status" value="1"/>
</dbReference>
<comment type="similarity">
    <text evidence="6">Belongs to the methyltransferase superfamily. RNA methyltransferase RsmG family.</text>
</comment>
<evidence type="ECO:0000256" key="1">
    <source>
        <dbReference type="ARBA" id="ARBA00022490"/>
    </source>
</evidence>
<dbReference type="InterPro" id="IPR029063">
    <property type="entry name" value="SAM-dependent_MTases_sf"/>
</dbReference>
<keyword evidence="2 6" id="KW-0698">rRNA processing</keyword>
<dbReference type="AlphaFoldDB" id="A0A917AJP1"/>
<proteinExistence type="inferred from homology"/>
<dbReference type="GO" id="GO:0070043">
    <property type="term" value="F:rRNA (guanine-N7-)-methyltransferase activity"/>
    <property type="evidence" value="ECO:0007669"/>
    <property type="project" value="UniProtKB-UniRule"/>
</dbReference>
<dbReference type="PANTHER" id="PTHR31760:SF0">
    <property type="entry name" value="S-ADENOSYL-L-METHIONINE-DEPENDENT METHYLTRANSFERASES SUPERFAMILY PROTEIN"/>
    <property type="match status" value="1"/>
</dbReference>
<dbReference type="NCBIfam" id="TIGR00138">
    <property type="entry name" value="rsmG_gidB"/>
    <property type="match status" value="1"/>
</dbReference>
<feature type="compositionally biased region" description="Basic and acidic residues" evidence="7">
    <location>
        <begin position="33"/>
        <end position="61"/>
    </location>
</feature>
<evidence type="ECO:0000256" key="6">
    <source>
        <dbReference type="HAMAP-Rule" id="MF_00074"/>
    </source>
</evidence>
<evidence type="ECO:0000256" key="4">
    <source>
        <dbReference type="ARBA" id="ARBA00022679"/>
    </source>
</evidence>
<dbReference type="HAMAP" id="MF_00074">
    <property type="entry name" value="16SrRNA_methyltr_G"/>
    <property type="match status" value="1"/>
</dbReference>
<sequence>MTDQPEQNSPFPHAGGTLDAAKAAEQNPDVEDKEGRTDAESLREDRAEEQALQAEEAHADEPGLGGDGPQQQRPELTPAERAAAEKLFGDRLEMAEKFVDHLCSTGIEHGLLGPREVPRMWSRHVLNCAVLGPELPADAEVADVGSGAGLPGIALAIARPDVDVMLIEPMERRVQWMDTVTKDLGLDNVRLIRARAEEAVDEVMADVVTARAVSALKKLIPLTVPLLADEGELMLLKGRSAEAEIDAASKAISKHKLQRPEVLQLGEGLLEEPTTVVRCRRR</sequence>
<keyword evidence="4 6" id="KW-0808">Transferase</keyword>
<evidence type="ECO:0000256" key="3">
    <source>
        <dbReference type="ARBA" id="ARBA00022603"/>
    </source>
</evidence>
<comment type="subcellular location">
    <subcellularLocation>
        <location evidence="6">Cytoplasm</location>
    </subcellularLocation>
</comment>
<dbReference type="InterPro" id="IPR003682">
    <property type="entry name" value="rRNA_ssu_MeTfrase_G"/>
</dbReference>
<keyword evidence="3 6" id="KW-0489">Methyltransferase</keyword>
<dbReference type="Gene3D" id="3.40.50.150">
    <property type="entry name" value="Vaccinia Virus protein VP39"/>
    <property type="match status" value="1"/>
</dbReference>
<feature type="binding site" evidence="6">
    <location>
        <begin position="196"/>
        <end position="197"/>
    </location>
    <ligand>
        <name>S-adenosyl-L-methionine</name>
        <dbReference type="ChEBI" id="CHEBI:59789"/>
    </ligand>
</feature>
<organism evidence="8 9">
    <name type="scientific">Nesterenkonia cremea</name>
    <dbReference type="NCBI Taxonomy" id="1882340"/>
    <lineage>
        <taxon>Bacteria</taxon>
        <taxon>Bacillati</taxon>
        <taxon>Actinomycetota</taxon>
        <taxon>Actinomycetes</taxon>
        <taxon>Micrococcales</taxon>
        <taxon>Micrococcaceae</taxon>
        <taxon>Nesterenkonia</taxon>
    </lineage>
</organism>
<keyword evidence="1 6" id="KW-0963">Cytoplasm</keyword>
<name>A0A917AJP1_9MICC</name>
<reference evidence="8" key="2">
    <citation type="submission" date="2020-09" db="EMBL/GenBank/DDBJ databases">
        <authorList>
            <person name="Sun Q."/>
            <person name="Zhou Y."/>
        </authorList>
    </citation>
    <scope>NUCLEOTIDE SEQUENCE</scope>
    <source>
        <strain evidence="8">CGMCC 1.15388</strain>
    </source>
</reference>
<dbReference type="PANTHER" id="PTHR31760">
    <property type="entry name" value="S-ADENOSYL-L-METHIONINE-DEPENDENT METHYLTRANSFERASES SUPERFAMILY PROTEIN"/>
    <property type="match status" value="1"/>
</dbReference>
<feature type="binding site" evidence="6">
    <location>
        <position position="145"/>
    </location>
    <ligand>
        <name>S-adenosyl-L-methionine</name>
        <dbReference type="ChEBI" id="CHEBI:59789"/>
    </ligand>
</feature>
<dbReference type="EC" id="2.1.1.-" evidence="6"/>
<dbReference type="SUPFAM" id="SSF53335">
    <property type="entry name" value="S-adenosyl-L-methionine-dependent methyltransferases"/>
    <property type="match status" value="1"/>
</dbReference>
<keyword evidence="9" id="KW-1185">Reference proteome</keyword>
<dbReference type="EMBL" id="BMIS01000001">
    <property type="protein sequence ID" value="GGE57847.1"/>
    <property type="molecule type" value="Genomic_DNA"/>
</dbReference>